<evidence type="ECO:0000313" key="8">
    <source>
        <dbReference type="EMBL" id="TXC63582.1"/>
    </source>
</evidence>
<dbReference type="RefSeq" id="WP_147042988.1">
    <property type="nucleotide sequence ID" value="NZ_BAABIR010000003.1"/>
</dbReference>
<keyword evidence="5 6" id="KW-0472">Membrane</keyword>
<feature type="transmembrane region" description="Helical" evidence="6">
    <location>
        <begin position="158"/>
        <end position="175"/>
    </location>
</feature>
<gene>
    <name evidence="8" type="ORF">FRZ32_07840</name>
</gene>
<evidence type="ECO:0000256" key="5">
    <source>
        <dbReference type="ARBA" id="ARBA00023136"/>
    </source>
</evidence>
<dbReference type="GO" id="GO:0016020">
    <property type="term" value="C:membrane"/>
    <property type="evidence" value="ECO:0007669"/>
    <property type="project" value="UniProtKB-SubCell"/>
</dbReference>
<evidence type="ECO:0000256" key="6">
    <source>
        <dbReference type="SAM" id="Phobius"/>
    </source>
</evidence>
<comment type="caution">
    <text evidence="8">The sequence shown here is derived from an EMBL/GenBank/DDBJ whole genome shotgun (WGS) entry which is preliminary data.</text>
</comment>
<protein>
    <submittedName>
        <fullName evidence="8">DMT family transporter</fullName>
    </submittedName>
</protein>
<dbReference type="OrthoDB" id="7818056at2"/>
<evidence type="ECO:0000313" key="9">
    <source>
        <dbReference type="Proteomes" id="UP000321249"/>
    </source>
</evidence>
<keyword evidence="4 6" id="KW-1133">Transmembrane helix</keyword>
<feature type="transmembrane region" description="Helical" evidence="6">
    <location>
        <begin position="98"/>
        <end position="119"/>
    </location>
</feature>
<dbReference type="PANTHER" id="PTHR22911:SF6">
    <property type="entry name" value="SOLUTE CARRIER FAMILY 35 MEMBER G1"/>
    <property type="match status" value="1"/>
</dbReference>
<feature type="transmembrane region" description="Helical" evidence="6">
    <location>
        <begin position="73"/>
        <end position="92"/>
    </location>
</feature>
<dbReference type="EMBL" id="VOQQ01000001">
    <property type="protein sequence ID" value="TXC63582.1"/>
    <property type="molecule type" value="Genomic_DNA"/>
</dbReference>
<proteinExistence type="inferred from homology"/>
<feature type="transmembrane region" description="Helical" evidence="6">
    <location>
        <begin position="43"/>
        <end position="61"/>
    </location>
</feature>
<evidence type="ECO:0000256" key="3">
    <source>
        <dbReference type="ARBA" id="ARBA00022692"/>
    </source>
</evidence>
<dbReference type="Pfam" id="PF00892">
    <property type="entry name" value="EamA"/>
    <property type="match status" value="2"/>
</dbReference>
<dbReference type="PANTHER" id="PTHR22911">
    <property type="entry name" value="ACYL-MALONYL CONDENSING ENZYME-RELATED"/>
    <property type="match status" value="1"/>
</dbReference>
<organism evidence="8 9">
    <name type="scientific">Allosphingosinicella ginsenosidimutans</name>
    <dbReference type="NCBI Taxonomy" id="1176539"/>
    <lineage>
        <taxon>Bacteria</taxon>
        <taxon>Pseudomonadati</taxon>
        <taxon>Pseudomonadota</taxon>
        <taxon>Alphaproteobacteria</taxon>
        <taxon>Sphingomonadales</taxon>
        <taxon>Sphingomonadaceae</taxon>
        <taxon>Allosphingosinicella</taxon>
    </lineage>
</organism>
<keyword evidence="3 6" id="KW-0812">Transmembrane</keyword>
<accession>A0A5C6TT30</accession>
<feature type="transmembrane region" description="Helical" evidence="6">
    <location>
        <begin position="218"/>
        <end position="237"/>
    </location>
</feature>
<sequence length="300" mass="31953">MSADGRTSVATAFAVATLGIATFSGMDALMKHLAIAIGTYNALLWRTLAGAIFGGIAYFALGNRWPSREAMRVHLIRGILSVFMALTFFWGLARVPLAQGVALAFVAPLIALYLAAVILKERIERRAIYASLLGLAGVAVILAGQAEADLGPEALKGSIAILCSACLYAWNIILMRQQALVARPVEIAFFMSTLMSAGFLLAGPWLAEIPPRAEWPAVAGAAVLAFTSLMLLSWAYARAQAQHLAPVEYTAFIWASLFGFLIFHEPVRPLTLAGAAMIVGACLIAARRRPAPVADVEAQI</sequence>
<evidence type="ECO:0000256" key="4">
    <source>
        <dbReference type="ARBA" id="ARBA00022989"/>
    </source>
</evidence>
<dbReference type="AlphaFoldDB" id="A0A5C6TT30"/>
<reference evidence="8 9" key="1">
    <citation type="journal article" date="2015" name="J. Microbiol.">
        <title>Sphingosinicella ginsenosidimutans sp. nov., with ginsenoside converting activity.</title>
        <authorList>
            <person name="Kim J.K."/>
            <person name="Kang M.S."/>
            <person name="Park S.C."/>
            <person name="Kim K.M."/>
            <person name="Choi K."/>
            <person name="Yoon M.H."/>
            <person name="Im W.T."/>
        </authorList>
    </citation>
    <scope>NUCLEOTIDE SEQUENCE [LARGE SCALE GENOMIC DNA]</scope>
    <source>
        <strain evidence="8 9">BS-11</strain>
    </source>
</reference>
<comment type="similarity">
    <text evidence="2">Belongs to the drug/metabolite transporter (DMT) superfamily. 10 TMS drug/metabolite exporter (DME) (TC 2.A.7.3) family.</text>
</comment>
<feature type="transmembrane region" description="Helical" evidence="6">
    <location>
        <begin position="126"/>
        <end position="146"/>
    </location>
</feature>
<feature type="transmembrane region" description="Helical" evidence="6">
    <location>
        <begin position="244"/>
        <end position="263"/>
    </location>
</feature>
<evidence type="ECO:0000256" key="1">
    <source>
        <dbReference type="ARBA" id="ARBA00004141"/>
    </source>
</evidence>
<evidence type="ECO:0000256" key="2">
    <source>
        <dbReference type="ARBA" id="ARBA00009853"/>
    </source>
</evidence>
<feature type="transmembrane region" description="Helical" evidence="6">
    <location>
        <begin position="269"/>
        <end position="286"/>
    </location>
</feature>
<comment type="subcellular location">
    <subcellularLocation>
        <location evidence="1">Membrane</location>
        <topology evidence="1">Multi-pass membrane protein</topology>
    </subcellularLocation>
</comment>
<dbReference type="InterPro" id="IPR037185">
    <property type="entry name" value="EmrE-like"/>
</dbReference>
<feature type="domain" description="EamA" evidence="7">
    <location>
        <begin position="16"/>
        <end position="142"/>
    </location>
</feature>
<feature type="domain" description="EamA" evidence="7">
    <location>
        <begin position="156"/>
        <end position="285"/>
    </location>
</feature>
<feature type="transmembrane region" description="Helical" evidence="6">
    <location>
        <begin position="12"/>
        <end position="37"/>
    </location>
</feature>
<dbReference type="InterPro" id="IPR000620">
    <property type="entry name" value="EamA_dom"/>
</dbReference>
<dbReference type="Proteomes" id="UP000321249">
    <property type="component" value="Unassembled WGS sequence"/>
</dbReference>
<name>A0A5C6TT30_9SPHN</name>
<dbReference type="SUPFAM" id="SSF103481">
    <property type="entry name" value="Multidrug resistance efflux transporter EmrE"/>
    <property type="match status" value="2"/>
</dbReference>
<evidence type="ECO:0000259" key="7">
    <source>
        <dbReference type="Pfam" id="PF00892"/>
    </source>
</evidence>
<keyword evidence="9" id="KW-1185">Reference proteome</keyword>
<feature type="transmembrane region" description="Helical" evidence="6">
    <location>
        <begin position="187"/>
        <end position="206"/>
    </location>
</feature>